<keyword evidence="2" id="KW-1185">Reference proteome</keyword>
<dbReference type="EMBL" id="VSRR010026826">
    <property type="protein sequence ID" value="MPC67828.1"/>
    <property type="molecule type" value="Genomic_DNA"/>
</dbReference>
<name>A0A5B7HFX4_PORTR</name>
<evidence type="ECO:0000313" key="2">
    <source>
        <dbReference type="Proteomes" id="UP000324222"/>
    </source>
</evidence>
<evidence type="ECO:0000313" key="1">
    <source>
        <dbReference type="EMBL" id="MPC67828.1"/>
    </source>
</evidence>
<reference evidence="1 2" key="1">
    <citation type="submission" date="2019-05" db="EMBL/GenBank/DDBJ databases">
        <title>Another draft genome of Portunus trituberculatus and its Hox gene families provides insights of decapod evolution.</title>
        <authorList>
            <person name="Jeong J.-H."/>
            <person name="Song I."/>
            <person name="Kim S."/>
            <person name="Choi T."/>
            <person name="Kim D."/>
            <person name="Ryu S."/>
            <person name="Kim W."/>
        </authorList>
    </citation>
    <scope>NUCLEOTIDE SEQUENCE [LARGE SCALE GENOMIC DNA]</scope>
    <source>
        <tissue evidence="1">Muscle</tissue>
    </source>
</reference>
<accession>A0A5B7HFX4</accession>
<dbReference type="Proteomes" id="UP000324222">
    <property type="component" value="Unassembled WGS sequence"/>
</dbReference>
<protein>
    <submittedName>
        <fullName evidence="1">Uncharacterized protein</fullName>
    </submittedName>
</protein>
<organism evidence="1 2">
    <name type="scientific">Portunus trituberculatus</name>
    <name type="common">Swimming crab</name>
    <name type="synonym">Neptunus trituberculatus</name>
    <dbReference type="NCBI Taxonomy" id="210409"/>
    <lineage>
        <taxon>Eukaryota</taxon>
        <taxon>Metazoa</taxon>
        <taxon>Ecdysozoa</taxon>
        <taxon>Arthropoda</taxon>
        <taxon>Crustacea</taxon>
        <taxon>Multicrustacea</taxon>
        <taxon>Malacostraca</taxon>
        <taxon>Eumalacostraca</taxon>
        <taxon>Eucarida</taxon>
        <taxon>Decapoda</taxon>
        <taxon>Pleocyemata</taxon>
        <taxon>Brachyura</taxon>
        <taxon>Eubrachyura</taxon>
        <taxon>Portunoidea</taxon>
        <taxon>Portunidae</taxon>
        <taxon>Portuninae</taxon>
        <taxon>Portunus</taxon>
    </lineage>
</organism>
<comment type="caution">
    <text evidence="1">The sequence shown here is derived from an EMBL/GenBank/DDBJ whole genome shotgun (WGS) entry which is preliminary data.</text>
</comment>
<sequence>MPTPTSLCMKEAAVERAVRGRSRPAYIPRLYRHTHFFLSHVAVRVRKMVAVVAVKVEVEVVVEGAWENGDNSLRG</sequence>
<gene>
    <name evidence="1" type="ORF">E2C01_062014</name>
</gene>
<dbReference type="AlphaFoldDB" id="A0A5B7HFX4"/>
<proteinExistence type="predicted"/>